<feature type="region of interest" description="Disordered" evidence="4">
    <location>
        <begin position="1098"/>
        <end position="1126"/>
    </location>
</feature>
<dbReference type="KEGG" id="spaa:SPAPADRAFT_144212"/>
<dbReference type="InterPro" id="IPR027038">
    <property type="entry name" value="RanGap"/>
</dbReference>
<feature type="region of interest" description="Disordered" evidence="4">
    <location>
        <begin position="1169"/>
        <end position="1237"/>
    </location>
</feature>
<accession>G3AVX4</accession>
<dbReference type="AlphaFoldDB" id="G3AVX4"/>
<dbReference type="PANTHER" id="PTHR24113">
    <property type="entry name" value="RAN GTPASE-ACTIVATING PROTEIN 1"/>
    <property type="match status" value="1"/>
</dbReference>
<dbReference type="Proteomes" id="UP000000709">
    <property type="component" value="Unassembled WGS sequence"/>
</dbReference>
<keyword evidence="2" id="KW-0433">Leucine-rich repeat</keyword>
<feature type="compositionally biased region" description="Polar residues" evidence="4">
    <location>
        <begin position="99"/>
        <end position="139"/>
    </location>
</feature>
<feature type="region of interest" description="Disordered" evidence="4">
    <location>
        <begin position="176"/>
        <end position="195"/>
    </location>
</feature>
<feature type="compositionally biased region" description="Basic and acidic residues" evidence="4">
    <location>
        <begin position="1205"/>
        <end position="1224"/>
    </location>
</feature>
<dbReference type="GO" id="GO:0006913">
    <property type="term" value="P:nucleocytoplasmic transport"/>
    <property type="evidence" value="ECO:0007669"/>
    <property type="project" value="TreeGrafter"/>
</dbReference>
<feature type="compositionally biased region" description="Basic and acidic residues" evidence="4">
    <location>
        <begin position="1108"/>
        <end position="1118"/>
    </location>
</feature>
<dbReference type="OMA" id="KWGFFVQ"/>
<gene>
    <name evidence="5" type="ORF">SPAPADRAFT_144212</name>
</gene>
<sequence length="1237" mass="136939">MSDPQLSIDGTLNGKTANLLPSTLRHSHSEEIDNGVSNIDVDWLFRSRSQKLSKKVNKLNNSKLALDTDVAKQDKKQTPPNTPKSEPKSTEDSKIVTPIDQTKNTPVNGTAKSASTGGRSRSVSASIVETKSAYLNSDPQPRRGSLNLPLPAQNNASTPSASTSTSTTRRLFGSISSKFKSGSPQSSPTSSPKVAVAKLASASPLKTVPNDLPSNINKPPAGSGIPGAAAQTKRRSSLSLKANSGLFKDSFKDDNAPAPPKASSEGLKFFRRRSSVTPATVPQPSPAAPVIPKRQILNKNANKKTIPIKELQDVHLRRVTFAIDKLEYDPQQQIPSRRPKRGNVIIPQEIAAPPPRLCQGIAMNDASSKDSAQQKQAYTEREIAMALEAQKRALQMAEKHAHDAYMQAKKVAQEVASFKPSKLSKEKKQEQELEEEQELKLLLNKAHAHVDIDKPLHVHEQHFEKEVHDKQGVTLEMIYTRCCHLREILPIPATLKQLTNKTAPLQVLKFLNPKPTLIDVLSFSDFIAITPIYTVIFDNVTMTTEMLKHFLGSLAYNKSLEKLSLRNVAIDDQGWKFLCKFLSRNTTVKKLDISQQKYKPDTNPGLIRANMNWDLFIKAIILRGGIEELVINGCKLTDETFTKLINEAVKKSTRRFGIAGIDLNLTKAEVVAGWLTDPESKCVGVDIASNDLGQGQLIPFINAFNKGTVENLVFFSLNSTQLTDVEQASDLIKALANVKTLRFLDLSSIPHVFPGLIATLAKYLPRYYNLRRIHFDFNELTSKAIGSIAAFLPKVPRLFHVSLLGNRDLSPAAVFTLYTAVKSSNTLHALDLDYDLVSEDLASRIAFYLMRNMDTSLKPEYFEGTAEIDQEDLMFDGSLLMETAEKLLMEVDKGKQEEDAKIQQIITETIMERTRAIRKDIHATIDKLFELRKAGTLSFEGKETLVRFCLLDASLEKLVHMFEEHGTVSMAVTPTSEQPPRVETPPLSRVGSGWRLATLTGLHLHESSSELLTSGPILSAHNINSQQQDYFSSALMSNDQNLHPHQVVVESDGGKDVAVDKTTGRPVLLRSLSQTSLYAKEQELEEGDFLRLGAFLQSRENEEPSSPKSDKLNDKKSEFPLLSGLPSGSELRQAIMGAKGIRNVTELIDKIQTNRITLEKLIPEEGAVMDSEDSKLTTVQSHDDDKDTINTSGSSSKGTDEDTAVDPKVDEVYDKLLNDAEKRVRDKKHHHSHHHHS</sequence>
<protein>
    <recommendedName>
        <fullName evidence="7">GLC7-interacting protein 3</fullName>
    </recommendedName>
</protein>
<evidence type="ECO:0008006" key="7">
    <source>
        <dbReference type="Google" id="ProtNLM"/>
    </source>
</evidence>
<dbReference type="InParanoid" id="G3AVX4"/>
<keyword evidence="1" id="KW-0343">GTPase activation</keyword>
<feature type="region of interest" description="Disordered" evidence="4">
    <location>
        <begin position="205"/>
        <end position="269"/>
    </location>
</feature>
<dbReference type="GO" id="GO:0005096">
    <property type="term" value="F:GTPase activator activity"/>
    <property type="evidence" value="ECO:0007669"/>
    <property type="project" value="UniProtKB-KW"/>
</dbReference>
<evidence type="ECO:0000313" key="5">
    <source>
        <dbReference type="EMBL" id="EGW30019.1"/>
    </source>
</evidence>
<dbReference type="GO" id="GO:0005634">
    <property type="term" value="C:nucleus"/>
    <property type="evidence" value="ECO:0007669"/>
    <property type="project" value="TreeGrafter"/>
</dbReference>
<keyword evidence="3" id="KW-0677">Repeat</keyword>
<keyword evidence="6" id="KW-1185">Reference proteome</keyword>
<feature type="compositionally biased region" description="Low complexity" evidence="4">
    <location>
        <begin position="156"/>
        <end position="169"/>
    </location>
</feature>
<dbReference type="RefSeq" id="XP_007377785.1">
    <property type="nucleotide sequence ID" value="XM_007377723.1"/>
</dbReference>
<evidence type="ECO:0000256" key="2">
    <source>
        <dbReference type="ARBA" id="ARBA00022614"/>
    </source>
</evidence>
<feature type="region of interest" description="Disordered" evidence="4">
    <location>
        <begin position="64"/>
        <end position="169"/>
    </location>
</feature>
<proteinExistence type="predicted"/>
<dbReference type="eggNOG" id="ENOG502QYHN">
    <property type="taxonomic scope" value="Eukaryota"/>
</dbReference>
<dbReference type="GeneID" id="18870607"/>
<dbReference type="OrthoDB" id="8436363at2759"/>
<organism evidence="6">
    <name type="scientific">Spathaspora passalidarum (strain NRRL Y-27907 / 11-Y1)</name>
    <dbReference type="NCBI Taxonomy" id="619300"/>
    <lineage>
        <taxon>Eukaryota</taxon>
        <taxon>Fungi</taxon>
        <taxon>Dikarya</taxon>
        <taxon>Ascomycota</taxon>
        <taxon>Saccharomycotina</taxon>
        <taxon>Pichiomycetes</taxon>
        <taxon>Debaryomycetaceae</taxon>
        <taxon>Spathaspora</taxon>
    </lineage>
</organism>
<feature type="compositionally biased region" description="Basic residues" evidence="4">
    <location>
        <begin position="1225"/>
        <end position="1237"/>
    </location>
</feature>
<dbReference type="GO" id="GO:0005829">
    <property type="term" value="C:cytosol"/>
    <property type="evidence" value="ECO:0007669"/>
    <property type="project" value="TreeGrafter"/>
</dbReference>
<dbReference type="SUPFAM" id="SSF52047">
    <property type="entry name" value="RNI-like"/>
    <property type="match status" value="1"/>
</dbReference>
<feature type="compositionally biased region" description="Low complexity" evidence="4">
    <location>
        <begin position="219"/>
        <end position="230"/>
    </location>
</feature>
<dbReference type="GO" id="GO:0048471">
    <property type="term" value="C:perinuclear region of cytoplasm"/>
    <property type="evidence" value="ECO:0007669"/>
    <property type="project" value="TreeGrafter"/>
</dbReference>
<evidence type="ECO:0000256" key="3">
    <source>
        <dbReference type="ARBA" id="ARBA00022737"/>
    </source>
</evidence>
<dbReference type="GO" id="GO:0031267">
    <property type="term" value="F:small GTPase binding"/>
    <property type="evidence" value="ECO:0007669"/>
    <property type="project" value="TreeGrafter"/>
</dbReference>
<evidence type="ECO:0000256" key="4">
    <source>
        <dbReference type="SAM" id="MobiDB-lite"/>
    </source>
</evidence>
<dbReference type="Gene3D" id="3.80.10.10">
    <property type="entry name" value="Ribonuclease Inhibitor"/>
    <property type="match status" value="2"/>
</dbReference>
<dbReference type="HOGENOM" id="CLU_007231_0_0_1"/>
<feature type="compositionally biased region" description="Low complexity" evidence="4">
    <location>
        <begin position="176"/>
        <end position="192"/>
    </location>
</feature>
<dbReference type="FunCoup" id="G3AVX4">
    <property type="interactions" value="293"/>
</dbReference>
<feature type="compositionally biased region" description="Basic and acidic residues" evidence="4">
    <location>
        <begin position="85"/>
        <end position="94"/>
    </location>
</feature>
<dbReference type="PANTHER" id="PTHR24113:SF12">
    <property type="entry name" value="RAN GTPASE-ACTIVATING PROTEIN 1"/>
    <property type="match status" value="1"/>
</dbReference>
<name>G3AVX4_SPAPN</name>
<dbReference type="EMBL" id="GL996506">
    <property type="protein sequence ID" value="EGW30019.1"/>
    <property type="molecule type" value="Genomic_DNA"/>
</dbReference>
<evidence type="ECO:0000256" key="1">
    <source>
        <dbReference type="ARBA" id="ARBA00022468"/>
    </source>
</evidence>
<dbReference type="InterPro" id="IPR032675">
    <property type="entry name" value="LRR_dom_sf"/>
</dbReference>
<reference evidence="5 6" key="1">
    <citation type="journal article" date="2011" name="Proc. Natl. Acad. Sci. U.S.A.">
        <title>Comparative genomics of xylose-fermenting fungi for enhanced biofuel production.</title>
        <authorList>
            <person name="Wohlbach D.J."/>
            <person name="Kuo A."/>
            <person name="Sato T.K."/>
            <person name="Potts K.M."/>
            <person name="Salamov A.A."/>
            <person name="LaButti K.M."/>
            <person name="Sun H."/>
            <person name="Clum A."/>
            <person name="Pangilinan J.L."/>
            <person name="Lindquist E.A."/>
            <person name="Lucas S."/>
            <person name="Lapidus A."/>
            <person name="Jin M."/>
            <person name="Gunawan C."/>
            <person name="Balan V."/>
            <person name="Dale B.E."/>
            <person name="Jeffries T.W."/>
            <person name="Zinkel R."/>
            <person name="Barry K.W."/>
            <person name="Grigoriev I.V."/>
            <person name="Gasch A.P."/>
        </authorList>
    </citation>
    <scope>NUCLEOTIDE SEQUENCE [LARGE SCALE GENOMIC DNA]</scope>
    <source>
        <strain evidence="6">NRRL Y-27907 / 11-Y1</strain>
    </source>
</reference>
<evidence type="ECO:0000313" key="6">
    <source>
        <dbReference type="Proteomes" id="UP000000709"/>
    </source>
</evidence>